<dbReference type="GO" id="GO:0008168">
    <property type="term" value="F:methyltransferase activity"/>
    <property type="evidence" value="ECO:0007669"/>
    <property type="project" value="UniProtKB-KW"/>
</dbReference>
<gene>
    <name evidence="1" type="ORF">F4695_004291</name>
</gene>
<name>A0A7X0JNI5_9HYPH</name>
<dbReference type="Proteomes" id="UP000585437">
    <property type="component" value="Unassembled WGS sequence"/>
</dbReference>
<dbReference type="Gene3D" id="3.40.50.150">
    <property type="entry name" value="Vaccinia Virus protein VP39"/>
    <property type="match status" value="1"/>
</dbReference>
<dbReference type="GO" id="GO:0032259">
    <property type="term" value="P:methylation"/>
    <property type="evidence" value="ECO:0007669"/>
    <property type="project" value="UniProtKB-KW"/>
</dbReference>
<dbReference type="AlphaFoldDB" id="A0A7X0JNI5"/>
<evidence type="ECO:0000313" key="1">
    <source>
        <dbReference type="EMBL" id="MBB6510899.1"/>
    </source>
</evidence>
<keyword evidence="2" id="KW-1185">Reference proteome</keyword>
<dbReference type="RefSeq" id="WP_184655945.1">
    <property type="nucleotide sequence ID" value="NZ_JACHBU010000012.1"/>
</dbReference>
<dbReference type="Pfam" id="PF13578">
    <property type="entry name" value="Methyltransf_24"/>
    <property type="match status" value="1"/>
</dbReference>
<dbReference type="EMBL" id="JACHBU010000012">
    <property type="protein sequence ID" value="MBB6510899.1"/>
    <property type="molecule type" value="Genomic_DNA"/>
</dbReference>
<organism evidence="1 2">
    <name type="scientific">Rhizobium soli</name>
    <dbReference type="NCBI Taxonomy" id="424798"/>
    <lineage>
        <taxon>Bacteria</taxon>
        <taxon>Pseudomonadati</taxon>
        <taxon>Pseudomonadota</taxon>
        <taxon>Alphaproteobacteria</taxon>
        <taxon>Hyphomicrobiales</taxon>
        <taxon>Rhizobiaceae</taxon>
        <taxon>Rhizobium/Agrobacterium group</taxon>
        <taxon>Rhizobium</taxon>
    </lineage>
</organism>
<comment type="caution">
    <text evidence="1">The sequence shown here is derived from an EMBL/GenBank/DDBJ whole genome shotgun (WGS) entry which is preliminary data.</text>
</comment>
<keyword evidence="1" id="KW-0489">Methyltransferase</keyword>
<reference evidence="1 2" key="1">
    <citation type="submission" date="2020-08" db="EMBL/GenBank/DDBJ databases">
        <title>The Agave Microbiome: Exploring the role of microbial communities in plant adaptations to desert environments.</title>
        <authorList>
            <person name="Partida-Martinez L.P."/>
        </authorList>
    </citation>
    <scope>NUCLEOTIDE SEQUENCE [LARGE SCALE GENOMIC DNA]</scope>
    <source>
        <strain evidence="1 2">AS3.12</strain>
    </source>
</reference>
<protein>
    <submittedName>
        <fullName evidence="1">Putative O-methyltransferase YrrM</fullName>
    </submittedName>
</protein>
<keyword evidence="1" id="KW-0808">Transferase</keyword>
<dbReference type="PANTHER" id="PTHR43167:SF1">
    <property type="entry name" value="PUTATIVE (AFU_ORTHOLOGUE AFUA_6G01830)-RELATED"/>
    <property type="match status" value="1"/>
</dbReference>
<dbReference type="CDD" id="cd02440">
    <property type="entry name" value="AdoMet_MTases"/>
    <property type="match status" value="1"/>
</dbReference>
<dbReference type="InterPro" id="IPR029063">
    <property type="entry name" value="SAM-dependent_MTases_sf"/>
</dbReference>
<proteinExistence type="predicted"/>
<accession>A0A7X0JNI5</accession>
<dbReference type="SUPFAM" id="SSF53335">
    <property type="entry name" value="S-adenosyl-L-methionine-dependent methyltransferases"/>
    <property type="match status" value="1"/>
</dbReference>
<sequence length="200" mass="21550">MSSPQTYADAVARFAPLQAATRSHRRHHGCNAYTFEDGAGLLAIARADRATTILELGTAIGYTACILSSATDQTHVDTIEGDPEHVALARNNIRDLGLDERVTVHTGDFFEVMAELNGPYDLAFFDGLGPTARLVEKLRNLLRPGGLLVCGNLAHAGSTERRSLAVEFERSERWQLAGSIEGGGTLEFRKIDPAASTPTT</sequence>
<evidence type="ECO:0000313" key="2">
    <source>
        <dbReference type="Proteomes" id="UP000585437"/>
    </source>
</evidence>
<dbReference type="PANTHER" id="PTHR43167">
    <property type="entry name" value="PUTATIVE (AFU_ORTHOLOGUE AFUA_6G01830)-RELATED"/>
    <property type="match status" value="1"/>
</dbReference>